<comment type="caution">
    <text evidence="6">The sequence shown here is derived from an EMBL/GenBank/DDBJ whole genome shotgun (WGS) entry which is preliminary data.</text>
</comment>
<dbReference type="InterPro" id="IPR046335">
    <property type="entry name" value="LacI/GalR-like_sensor"/>
</dbReference>
<dbReference type="Pfam" id="PF13377">
    <property type="entry name" value="Peripla_BP_3"/>
    <property type="match status" value="1"/>
</dbReference>
<dbReference type="SUPFAM" id="SSF53822">
    <property type="entry name" value="Periplasmic binding protein-like I"/>
    <property type="match status" value="1"/>
</dbReference>
<accession>A0A0A1GR63</accession>
<name>A0A0A1GR63_BIFLN</name>
<evidence type="ECO:0000256" key="1">
    <source>
        <dbReference type="ARBA" id="ARBA00023015"/>
    </source>
</evidence>
<dbReference type="EMBL" id="PJDT01000013">
    <property type="protein sequence ID" value="PKC89675.1"/>
    <property type="molecule type" value="Genomic_DNA"/>
</dbReference>
<evidence type="ECO:0000313" key="7">
    <source>
        <dbReference type="Proteomes" id="UP000232654"/>
    </source>
</evidence>
<keyword evidence="2" id="KW-0238">DNA-binding</keyword>
<protein>
    <submittedName>
        <fullName evidence="5">Substrate-binding domain-containing protein</fullName>
    </submittedName>
    <submittedName>
        <fullName evidence="6">Transcriptional regulator LacI family</fullName>
    </submittedName>
</protein>
<evidence type="ECO:0000256" key="2">
    <source>
        <dbReference type="ARBA" id="ARBA00023125"/>
    </source>
</evidence>
<dbReference type="Proteomes" id="UP000232654">
    <property type="component" value="Unassembled WGS sequence"/>
</dbReference>
<reference evidence="5" key="2">
    <citation type="submission" date="2023-10" db="EMBL/GenBank/DDBJ databases">
        <title>Supernatant from a Refined Defined Microbial Community Protects Mice from Clostridioides difficile Infection.</title>
        <authorList>
            <person name="Douchant K."/>
            <person name="He S.-M."/>
            <person name="Noordhof C."/>
            <person name="Greenlaw J."/>
            <person name="Schroeter K."/>
            <person name="Vancuren S.J."/>
            <person name="Sjaarda C."/>
            <person name="Allen-Vercoe E."/>
            <person name="Gloor G.B."/>
            <person name="Vanner S.J."/>
            <person name="Petrof E.O."/>
            <person name="Sheth P.M."/>
            <person name="Guzman M."/>
        </authorList>
    </citation>
    <scope>NUCLEOTIDE SEQUENCE</scope>
    <source>
        <strain evidence="5">16-6-I_4_FM</strain>
    </source>
</reference>
<keyword evidence="3" id="KW-0804">Transcription</keyword>
<organism evidence="6 7">
    <name type="scientific">Bifidobacterium longum</name>
    <dbReference type="NCBI Taxonomy" id="216816"/>
    <lineage>
        <taxon>Bacteria</taxon>
        <taxon>Bacillati</taxon>
        <taxon>Actinomycetota</taxon>
        <taxon>Actinomycetes</taxon>
        <taxon>Bifidobacteriales</taxon>
        <taxon>Bifidobacteriaceae</taxon>
        <taxon>Bifidobacterium</taxon>
    </lineage>
</organism>
<dbReference type="AlphaFoldDB" id="A0A0A1GR63"/>
<dbReference type="PANTHER" id="PTHR30146:SF109">
    <property type="entry name" value="HTH-TYPE TRANSCRIPTIONAL REGULATOR GALS"/>
    <property type="match status" value="1"/>
</dbReference>
<dbReference type="GO" id="GO:0000976">
    <property type="term" value="F:transcription cis-regulatory region binding"/>
    <property type="evidence" value="ECO:0007669"/>
    <property type="project" value="TreeGrafter"/>
</dbReference>
<feature type="domain" description="Transcriptional regulator LacI/GalR-like sensor" evidence="4">
    <location>
        <begin position="2"/>
        <end position="91"/>
    </location>
</feature>
<sequence>MSDTIAIGALRELTEHGIHAPDDVRLMGFDGIPFSACTNPPISTVAMDVPAMARTVIDRMVTLNESNLRHERPDDITHDHIQFQVMPRTSTLSA</sequence>
<evidence type="ECO:0000313" key="6">
    <source>
        <dbReference type="EMBL" id="PKC89675.1"/>
    </source>
</evidence>
<dbReference type="RefSeq" id="WP_007052181.1">
    <property type="nucleotide sequence ID" value="NZ_AP014658.1"/>
</dbReference>
<gene>
    <name evidence="6" type="ORF">APC1503_0899</name>
    <name evidence="5" type="ORF">SCX10_06770</name>
</gene>
<reference evidence="6 7" key="1">
    <citation type="submission" date="2017-12" db="EMBL/GenBank/DDBJ databases">
        <title>Bifidobacterium longum APC/DPC strains.</title>
        <authorList>
            <person name="Arboleya S."/>
        </authorList>
    </citation>
    <scope>NUCLEOTIDE SEQUENCE [LARGE SCALE GENOMIC DNA]</scope>
    <source>
        <strain evidence="6 7">APC1503</strain>
    </source>
</reference>
<dbReference type="Gene3D" id="3.40.50.2300">
    <property type="match status" value="2"/>
</dbReference>
<dbReference type="EMBL" id="JAWUDL010000010">
    <property type="protein sequence ID" value="MDW7546526.1"/>
    <property type="molecule type" value="Genomic_DNA"/>
</dbReference>
<dbReference type="InterPro" id="IPR028082">
    <property type="entry name" value="Peripla_BP_I"/>
</dbReference>
<evidence type="ECO:0000313" key="5">
    <source>
        <dbReference type="EMBL" id="MDW7546526.1"/>
    </source>
</evidence>
<dbReference type="GO" id="GO:0003700">
    <property type="term" value="F:DNA-binding transcription factor activity"/>
    <property type="evidence" value="ECO:0007669"/>
    <property type="project" value="TreeGrafter"/>
</dbReference>
<evidence type="ECO:0000259" key="4">
    <source>
        <dbReference type="Pfam" id="PF13377"/>
    </source>
</evidence>
<keyword evidence="1" id="KW-0805">Transcription regulation</keyword>
<proteinExistence type="predicted"/>
<dbReference type="PANTHER" id="PTHR30146">
    <property type="entry name" value="LACI-RELATED TRANSCRIPTIONAL REPRESSOR"/>
    <property type="match status" value="1"/>
</dbReference>
<evidence type="ECO:0000256" key="3">
    <source>
        <dbReference type="ARBA" id="ARBA00023163"/>
    </source>
</evidence>
<dbReference type="Proteomes" id="UP001272183">
    <property type="component" value="Unassembled WGS sequence"/>
</dbReference>